<dbReference type="SUPFAM" id="SSF46785">
    <property type="entry name" value="Winged helix' DNA-binding domain"/>
    <property type="match status" value="1"/>
</dbReference>
<dbReference type="Pfam" id="PF00605">
    <property type="entry name" value="IRF"/>
    <property type="match status" value="1"/>
</dbReference>
<accession>A0A5J5D2C4</accession>
<dbReference type="GO" id="GO:0000978">
    <property type="term" value="F:RNA polymerase II cis-regulatory region sequence-specific DNA binding"/>
    <property type="evidence" value="ECO:0007669"/>
    <property type="project" value="TreeGrafter"/>
</dbReference>
<dbReference type="PRINTS" id="PR00267">
    <property type="entry name" value="INTFRNREGFCT"/>
</dbReference>
<proteinExistence type="predicted"/>
<evidence type="ECO:0000256" key="3">
    <source>
        <dbReference type="ARBA" id="ARBA00022843"/>
    </source>
</evidence>
<comment type="subcellular location">
    <subcellularLocation>
        <location evidence="1">Nucleus</location>
    </subcellularLocation>
</comment>
<evidence type="ECO:0000259" key="10">
    <source>
        <dbReference type="PROSITE" id="PS51507"/>
    </source>
</evidence>
<dbReference type="PANTHER" id="PTHR11949">
    <property type="entry name" value="INTERFERON REGULATORY FACTOR"/>
    <property type="match status" value="1"/>
</dbReference>
<dbReference type="PANTHER" id="PTHR11949:SF3">
    <property type="entry name" value="INTERFERON REGULATORY FACTOR 1"/>
    <property type="match status" value="1"/>
</dbReference>
<dbReference type="GO" id="GO:0000981">
    <property type="term" value="F:DNA-binding transcription factor activity, RNA polymerase II-specific"/>
    <property type="evidence" value="ECO:0007669"/>
    <property type="project" value="TreeGrafter"/>
</dbReference>
<evidence type="ECO:0000256" key="1">
    <source>
        <dbReference type="ARBA" id="ARBA00004123"/>
    </source>
</evidence>
<evidence type="ECO:0000256" key="5">
    <source>
        <dbReference type="ARBA" id="ARBA00023125"/>
    </source>
</evidence>
<dbReference type="AlphaFoldDB" id="A0A5J5D2C4"/>
<keyword evidence="12" id="KW-1185">Reference proteome</keyword>
<evidence type="ECO:0000313" key="12">
    <source>
        <dbReference type="Proteomes" id="UP000327493"/>
    </source>
</evidence>
<dbReference type="GO" id="GO:0005634">
    <property type="term" value="C:nucleus"/>
    <property type="evidence" value="ECO:0007669"/>
    <property type="project" value="UniProtKB-SubCell"/>
</dbReference>
<sequence length="367" mass="41554">MPVSRMRMRPWLEKQIESNSVSGLTWVDKDKKMFAVPWKHAARHGWELDKDACLFKQWAIHTGKYVEGQTCDPKTWKANFRCAMNSLPDIEEVKDKSINKGHQAVRVFRMLPASPKSRDKRSKAKQTKSRKKSSMCKVEEDTDCSETQSPMDVSTTEDILSTQENTVDSTVHTEEQGLFVSSSEVPDWSLSVEIGPGSFSSDFYQRFEVSPEHNSDYDYADDIIQICQQLEKESSWMTNSLDDRGFLSNEACTSPGSQWSESSSADDLDDLPQYTTLGSDFINSTDTLNPPSPPSSSSLQTLMGGVYTLSYNTMRRGGGYQDYFDTFLSYQKKTSISHNGLSLLHSSLSDQPPRRLWDEPAQSKQVY</sequence>
<keyword evidence="3" id="KW-0832">Ubl conjugation</keyword>
<evidence type="ECO:0000256" key="9">
    <source>
        <dbReference type="SAM" id="MobiDB-lite"/>
    </source>
</evidence>
<reference evidence="11 12" key="1">
    <citation type="submission" date="2019-08" db="EMBL/GenBank/DDBJ databases">
        <title>A chromosome-level genome assembly, high-density linkage maps, and genome scans reveal the genomic architecture of hybrid incompatibilities underlying speciation via character displacement in darters (Percidae: Etheostominae).</title>
        <authorList>
            <person name="Moran R.L."/>
            <person name="Catchen J.M."/>
            <person name="Fuller R.C."/>
        </authorList>
    </citation>
    <scope>NUCLEOTIDE SEQUENCE [LARGE SCALE GENOMIC DNA]</scope>
    <source>
        <strain evidence="11">EspeVRDwgs_2016</strain>
        <tissue evidence="11">Muscle</tissue>
    </source>
</reference>
<feature type="domain" description="IRF tryptophan pentad repeat" evidence="10">
    <location>
        <begin position="5"/>
        <end position="112"/>
    </location>
</feature>
<evidence type="ECO:0000256" key="7">
    <source>
        <dbReference type="ARBA" id="ARBA00023163"/>
    </source>
</evidence>
<dbReference type="Proteomes" id="UP000327493">
    <property type="component" value="Chromosome 13"/>
</dbReference>
<dbReference type="InterPro" id="IPR019817">
    <property type="entry name" value="Interferon_reg_fac_CS"/>
</dbReference>
<evidence type="ECO:0000256" key="2">
    <source>
        <dbReference type="ARBA" id="ARBA00022499"/>
    </source>
</evidence>
<protein>
    <recommendedName>
        <fullName evidence="10">IRF tryptophan pentad repeat domain-containing protein</fullName>
    </recommendedName>
</protein>
<dbReference type="InterPro" id="IPR001346">
    <property type="entry name" value="Interferon_reg_fact_DNA-bd_dom"/>
</dbReference>
<evidence type="ECO:0000256" key="4">
    <source>
        <dbReference type="ARBA" id="ARBA00023015"/>
    </source>
</evidence>
<keyword evidence="8" id="KW-0539">Nucleus</keyword>
<keyword evidence="6" id="KW-0010">Activator</keyword>
<dbReference type="SMART" id="SM00348">
    <property type="entry name" value="IRF"/>
    <property type="match status" value="1"/>
</dbReference>
<gene>
    <name evidence="11" type="ORF">FQN60_000531</name>
</gene>
<feature type="region of interest" description="Disordered" evidence="9">
    <location>
        <begin position="109"/>
        <end position="152"/>
    </location>
</feature>
<name>A0A5J5D2C4_9PERO</name>
<dbReference type="Gene3D" id="1.10.10.10">
    <property type="entry name" value="Winged helix-like DNA-binding domain superfamily/Winged helix DNA-binding domain"/>
    <property type="match status" value="1"/>
</dbReference>
<evidence type="ECO:0000313" key="11">
    <source>
        <dbReference type="EMBL" id="KAA8586695.1"/>
    </source>
</evidence>
<keyword evidence="2" id="KW-1017">Isopeptide bond</keyword>
<evidence type="ECO:0000256" key="6">
    <source>
        <dbReference type="ARBA" id="ARBA00023159"/>
    </source>
</evidence>
<dbReference type="PROSITE" id="PS00601">
    <property type="entry name" value="IRF_1"/>
    <property type="match status" value="1"/>
</dbReference>
<dbReference type="PROSITE" id="PS51507">
    <property type="entry name" value="IRF_2"/>
    <property type="match status" value="1"/>
</dbReference>
<keyword evidence="4" id="KW-0805">Transcription regulation</keyword>
<evidence type="ECO:0000256" key="8">
    <source>
        <dbReference type="ARBA" id="ARBA00023242"/>
    </source>
</evidence>
<feature type="compositionally biased region" description="Basic residues" evidence="9">
    <location>
        <begin position="118"/>
        <end position="134"/>
    </location>
</feature>
<organism evidence="11 12">
    <name type="scientific">Etheostoma spectabile</name>
    <name type="common">orangethroat darter</name>
    <dbReference type="NCBI Taxonomy" id="54343"/>
    <lineage>
        <taxon>Eukaryota</taxon>
        <taxon>Metazoa</taxon>
        <taxon>Chordata</taxon>
        <taxon>Craniata</taxon>
        <taxon>Vertebrata</taxon>
        <taxon>Euteleostomi</taxon>
        <taxon>Actinopterygii</taxon>
        <taxon>Neopterygii</taxon>
        <taxon>Teleostei</taxon>
        <taxon>Neoteleostei</taxon>
        <taxon>Acanthomorphata</taxon>
        <taxon>Eupercaria</taxon>
        <taxon>Perciformes</taxon>
        <taxon>Percoidei</taxon>
        <taxon>Percidae</taxon>
        <taxon>Etheostomatinae</taxon>
        <taxon>Etheostoma</taxon>
    </lineage>
</organism>
<dbReference type="EMBL" id="VOFY01000013">
    <property type="protein sequence ID" value="KAA8586695.1"/>
    <property type="molecule type" value="Genomic_DNA"/>
</dbReference>
<comment type="caution">
    <text evidence="11">The sequence shown here is derived from an EMBL/GenBank/DDBJ whole genome shotgun (WGS) entry which is preliminary data.</text>
</comment>
<dbReference type="CDD" id="cd00103">
    <property type="entry name" value="IRF"/>
    <property type="match status" value="1"/>
</dbReference>
<keyword evidence="5" id="KW-0238">DNA-binding</keyword>
<dbReference type="InterPro" id="IPR036388">
    <property type="entry name" value="WH-like_DNA-bd_sf"/>
</dbReference>
<feature type="region of interest" description="Disordered" evidence="9">
    <location>
        <begin position="348"/>
        <end position="367"/>
    </location>
</feature>
<dbReference type="InterPro" id="IPR036390">
    <property type="entry name" value="WH_DNA-bd_sf"/>
</dbReference>
<dbReference type="FunFam" id="1.10.10.10:FF:000065">
    <property type="entry name" value="Interferon regulatory factor"/>
    <property type="match status" value="1"/>
</dbReference>
<dbReference type="GO" id="GO:0002376">
    <property type="term" value="P:immune system process"/>
    <property type="evidence" value="ECO:0007669"/>
    <property type="project" value="TreeGrafter"/>
</dbReference>
<keyword evidence="7" id="KW-0804">Transcription</keyword>